<dbReference type="VEuPathDB" id="AmoebaDB:FDP41_013126"/>
<dbReference type="RefSeq" id="XP_044565356.1">
    <property type="nucleotide sequence ID" value="XM_044703722.1"/>
</dbReference>
<dbReference type="VEuPathDB" id="AmoebaDB:NF0027080"/>
<dbReference type="Proteomes" id="UP000444721">
    <property type="component" value="Unassembled WGS sequence"/>
</dbReference>
<feature type="region of interest" description="Disordered" evidence="1">
    <location>
        <begin position="1"/>
        <end position="42"/>
    </location>
</feature>
<protein>
    <submittedName>
        <fullName evidence="2">Uncharacterized protein</fullName>
    </submittedName>
</protein>
<sequence>MMNSNTPPKPSQFSSSSSSGNNNKEITSPTTRFNNSKDSPLKNILLISPQRKRLMEETIRKMSPEERESLVQAIYAKSGKLLTEYHQNIFDQKTAHMKQELNE</sequence>
<dbReference type="GeneID" id="68120341"/>
<dbReference type="EMBL" id="VFQX01000017">
    <property type="protein sequence ID" value="KAF0980643.1"/>
    <property type="molecule type" value="Genomic_DNA"/>
</dbReference>
<comment type="caution">
    <text evidence="2">The sequence shown here is derived from an EMBL/GenBank/DDBJ whole genome shotgun (WGS) entry which is preliminary data.</text>
</comment>
<name>A0A6A5BRF5_NAEFO</name>
<dbReference type="OrthoDB" id="10364794at2759"/>
<reference evidence="2 3" key="1">
    <citation type="journal article" date="2019" name="Sci. Rep.">
        <title>Nanopore sequencing improves the draft genome of the human pathogenic amoeba Naegleria fowleri.</title>
        <authorList>
            <person name="Liechti N."/>
            <person name="Schurch N."/>
            <person name="Bruggmann R."/>
            <person name="Wittwer M."/>
        </authorList>
    </citation>
    <scope>NUCLEOTIDE SEQUENCE [LARGE SCALE GENOMIC DNA]</scope>
    <source>
        <strain evidence="2 3">ATCC 30894</strain>
    </source>
</reference>
<organism evidence="2 3">
    <name type="scientific">Naegleria fowleri</name>
    <name type="common">Brain eating amoeba</name>
    <dbReference type="NCBI Taxonomy" id="5763"/>
    <lineage>
        <taxon>Eukaryota</taxon>
        <taxon>Discoba</taxon>
        <taxon>Heterolobosea</taxon>
        <taxon>Tetramitia</taxon>
        <taxon>Eutetramitia</taxon>
        <taxon>Vahlkampfiidae</taxon>
        <taxon>Naegleria</taxon>
    </lineage>
</organism>
<evidence type="ECO:0000313" key="2">
    <source>
        <dbReference type="EMBL" id="KAF0980643.1"/>
    </source>
</evidence>
<gene>
    <name evidence="2" type="ORF">FDP41_013126</name>
</gene>
<dbReference type="AlphaFoldDB" id="A0A6A5BRF5"/>
<evidence type="ECO:0000256" key="1">
    <source>
        <dbReference type="SAM" id="MobiDB-lite"/>
    </source>
</evidence>
<accession>A0A6A5BRF5</accession>
<proteinExistence type="predicted"/>
<feature type="compositionally biased region" description="Polar residues" evidence="1">
    <location>
        <begin position="20"/>
        <end position="38"/>
    </location>
</feature>
<evidence type="ECO:0000313" key="3">
    <source>
        <dbReference type="Proteomes" id="UP000444721"/>
    </source>
</evidence>
<keyword evidence="3" id="KW-1185">Reference proteome</keyword>